<sequence>MTSATDSPSTGSSPAPTDGATSSAPSTAGTDSAVTGQVTASGTPRDIATGLDTPWSVVFVADTPVVSERNTGRIVEIGTDGAAREIGVVQGIDQGGEGGLLGLAAEGRSLFVYSTGDDGNRIQRYDLTGDPGSFAMGDPTTVIDGLPSASTHNGGRIAIGPDGLLYAGTGDAGERESAQDVAYLGGKILRLNTDGTIPADNPFPGSPVYSLGHRNVQGLAWTADGTMWASEFGQDTWDELNRIEPGANYGWPVVEGIGGDAQYVDPVQQWNPDDASPSGMAAVGDTLFVANLKGERLRLVQAADPGAGTDLFTGEYGRLRGITAAPDGTLWFTTSNTDGRGDPRDGDDRILAVDLVPAG</sequence>
<protein>
    <submittedName>
        <fullName evidence="3">PQQ-dependent sugar dehydrogenase</fullName>
    </submittedName>
</protein>
<accession>A0A7K1FKH2</accession>
<dbReference type="AlphaFoldDB" id="A0A7K1FKH2"/>
<comment type="caution">
    <text evidence="3">The sequence shown here is derived from an EMBL/GenBank/DDBJ whole genome shotgun (WGS) entry which is preliminary data.</text>
</comment>
<evidence type="ECO:0000256" key="1">
    <source>
        <dbReference type="SAM" id="MobiDB-lite"/>
    </source>
</evidence>
<feature type="domain" description="Glucose/Sorbosone dehydrogenase" evidence="2">
    <location>
        <begin position="51"/>
        <end position="340"/>
    </location>
</feature>
<evidence type="ECO:0000313" key="3">
    <source>
        <dbReference type="EMBL" id="MTD13909.1"/>
    </source>
</evidence>
<dbReference type="SUPFAM" id="SSF50952">
    <property type="entry name" value="Soluble quinoprotein glucose dehydrogenase"/>
    <property type="match status" value="1"/>
</dbReference>
<dbReference type="InterPro" id="IPR011041">
    <property type="entry name" value="Quinoprot_gluc/sorb_DH_b-prop"/>
</dbReference>
<dbReference type="InterPro" id="IPR011042">
    <property type="entry name" value="6-blade_b-propeller_TolB-like"/>
</dbReference>
<dbReference type="Proteomes" id="UP000460221">
    <property type="component" value="Unassembled WGS sequence"/>
</dbReference>
<dbReference type="EMBL" id="WLYK01000001">
    <property type="protein sequence ID" value="MTD13909.1"/>
    <property type="molecule type" value="Genomic_DNA"/>
</dbReference>
<dbReference type="Pfam" id="PF07995">
    <property type="entry name" value="GSDH"/>
    <property type="match status" value="1"/>
</dbReference>
<name>A0A7K1FKH2_9ACTN</name>
<evidence type="ECO:0000313" key="4">
    <source>
        <dbReference type="Proteomes" id="UP000460221"/>
    </source>
</evidence>
<dbReference type="InterPro" id="IPR012938">
    <property type="entry name" value="Glc/Sorbosone_DH"/>
</dbReference>
<dbReference type="PANTHER" id="PTHR19328">
    <property type="entry name" value="HEDGEHOG-INTERACTING PROTEIN"/>
    <property type="match status" value="1"/>
</dbReference>
<evidence type="ECO:0000259" key="2">
    <source>
        <dbReference type="Pfam" id="PF07995"/>
    </source>
</evidence>
<organism evidence="3 4">
    <name type="scientific">Nakamurella alba</name>
    <dbReference type="NCBI Taxonomy" id="2665158"/>
    <lineage>
        <taxon>Bacteria</taxon>
        <taxon>Bacillati</taxon>
        <taxon>Actinomycetota</taxon>
        <taxon>Actinomycetes</taxon>
        <taxon>Nakamurellales</taxon>
        <taxon>Nakamurellaceae</taxon>
        <taxon>Nakamurella</taxon>
    </lineage>
</organism>
<gene>
    <name evidence="3" type="ORF">GIS00_08130</name>
</gene>
<feature type="region of interest" description="Disordered" evidence="1">
    <location>
        <begin position="1"/>
        <end position="47"/>
    </location>
</feature>
<proteinExistence type="predicted"/>
<reference evidence="3 4" key="1">
    <citation type="submission" date="2019-11" db="EMBL/GenBank/DDBJ databases">
        <authorList>
            <person name="Jiang L.-Q."/>
        </authorList>
    </citation>
    <scope>NUCLEOTIDE SEQUENCE [LARGE SCALE GENOMIC DNA]</scope>
    <source>
        <strain evidence="3 4">YIM 132087</strain>
    </source>
</reference>
<keyword evidence="4" id="KW-1185">Reference proteome</keyword>
<feature type="compositionally biased region" description="Polar residues" evidence="1">
    <location>
        <begin position="1"/>
        <end position="42"/>
    </location>
</feature>
<dbReference type="Gene3D" id="2.120.10.30">
    <property type="entry name" value="TolB, C-terminal domain"/>
    <property type="match status" value="1"/>
</dbReference>
<dbReference type="PANTHER" id="PTHR19328:SF13">
    <property type="entry name" value="HIPL1 PROTEIN"/>
    <property type="match status" value="1"/>
</dbReference>